<evidence type="ECO:0000313" key="2">
    <source>
        <dbReference type="EMBL" id="DAE22775.1"/>
    </source>
</evidence>
<dbReference type="InterPro" id="IPR002711">
    <property type="entry name" value="HNH"/>
</dbReference>
<feature type="domain" description="HNH nuclease" evidence="1">
    <location>
        <begin position="6"/>
        <end position="64"/>
    </location>
</feature>
<accession>A0A8S5QU05</accession>
<reference evidence="2" key="1">
    <citation type="journal article" date="2021" name="Proc. Natl. Acad. Sci. U.S.A.">
        <title>A Catalog of Tens of Thousands of Viruses from Human Metagenomes Reveals Hidden Associations with Chronic Diseases.</title>
        <authorList>
            <person name="Tisza M.J."/>
            <person name="Buck C.B."/>
        </authorList>
    </citation>
    <scope>NUCLEOTIDE SEQUENCE</scope>
    <source>
        <strain evidence="2">Ct2hZ16</strain>
    </source>
</reference>
<dbReference type="GO" id="GO:0008270">
    <property type="term" value="F:zinc ion binding"/>
    <property type="evidence" value="ECO:0007669"/>
    <property type="project" value="InterPro"/>
</dbReference>
<evidence type="ECO:0000259" key="1">
    <source>
        <dbReference type="SMART" id="SM00507"/>
    </source>
</evidence>
<organism evidence="2">
    <name type="scientific">Siphoviridae sp. ct2hZ16</name>
    <dbReference type="NCBI Taxonomy" id="2826276"/>
    <lineage>
        <taxon>Viruses</taxon>
        <taxon>Duplodnaviria</taxon>
        <taxon>Heunggongvirae</taxon>
        <taxon>Uroviricota</taxon>
        <taxon>Caudoviricetes</taxon>
    </lineage>
</organism>
<dbReference type="InterPro" id="IPR003615">
    <property type="entry name" value="HNH_nuc"/>
</dbReference>
<dbReference type="Pfam" id="PF01844">
    <property type="entry name" value="HNH"/>
    <property type="match status" value="1"/>
</dbReference>
<name>A0A8S5QU05_9CAUD</name>
<keyword evidence="2" id="KW-0255">Endonuclease</keyword>
<sequence length="121" mass="14257">MAISKKTRVAVYKKFDGHCAYCGRHIAYNDMQVDHFKPQRAWSQKDSGTDDIENLMPSCRMCNHYKRAHDLETFRRYIAEIPRKLQENYIYKVGVAYGNVLENPQAIKFYFEKVRDNNAAD</sequence>
<keyword evidence="2" id="KW-0540">Nuclease</keyword>
<dbReference type="GO" id="GO:0004519">
    <property type="term" value="F:endonuclease activity"/>
    <property type="evidence" value="ECO:0007669"/>
    <property type="project" value="UniProtKB-KW"/>
</dbReference>
<dbReference type="SMART" id="SM00507">
    <property type="entry name" value="HNHc"/>
    <property type="match status" value="1"/>
</dbReference>
<proteinExistence type="predicted"/>
<dbReference type="GO" id="GO:0003676">
    <property type="term" value="F:nucleic acid binding"/>
    <property type="evidence" value="ECO:0007669"/>
    <property type="project" value="InterPro"/>
</dbReference>
<dbReference type="EMBL" id="BK015739">
    <property type="protein sequence ID" value="DAE22775.1"/>
    <property type="molecule type" value="Genomic_DNA"/>
</dbReference>
<dbReference type="Gene3D" id="1.10.30.50">
    <property type="match status" value="1"/>
</dbReference>
<dbReference type="CDD" id="cd00085">
    <property type="entry name" value="HNHc"/>
    <property type="match status" value="1"/>
</dbReference>
<keyword evidence="2" id="KW-0378">Hydrolase</keyword>
<protein>
    <submittedName>
        <fullName evidence="2">RECOMBINATION ENDONUCLEASE VII</fullName>
    </submittedName>
</protein>